<name>F0ZAD1_DICPU</name>
<dbReference type="VEuPathDB" id="AmoebaDB:DICPUDRAFT_148141"/>
<sequence>MVTNQKLNCEVIELGLVSKYFFKAVSNSLSSVLNFNNYYVLYPLIKYSAFSLIKFENSVIIFKSKFHYENYMKINQDTKKTNFRKVLVNFEENETYDTSSTVNFLLSDQQYPDNVEFNITLSIYPNDSFHNHTISEYLSGKKKINQIKLIGNFGENFRNVDILEKIGQLEPKTIIYTPNEPTRIEEDRVDVDFSKLFQCSSLKHFQTQYFYGEVGNIGKISNYPSTILKSIDVPIRFEYLKDVFNGRDIMLREPNAVVEEWNSFISALSQPNSTIKRFSLCQDIYFSSTKLVKKFDERTLTNYRSINDGLSSIFSKPTCSIETLEIKNIFFLNNDALSSLAKNTSIKTLFLSPLVFESVISKIFPLNNTIRNLILDVKEADIKFIELLSNTTSLHSFTINIISDNEGLFIEFFNNLLNNLQNNTLKIHINEINVYIQFFKPACFTSKYSINNTLLNIVENIRL</sequence>
<proteinExistence type="predicted"/>
<keyword evidence="2" id="KW-1185">Reference proteome</keyword>
<dbReference type="PANTHER" id="PTHR32423">
    <property type="entry name" value="SAP DOMAIN-CONTAINING PROTEIN-RELATED"/>
    <property type="match status" value="1"/>
</dbReference>
<dbReference type="InParanoid" id="F0ZAD1"/>
<dbReference type="KEGG" id="dpp:DICPUDRAFT_148141"/>
<accession>F0ZAD1</accession>
<dbReference type="AlphaFoldDB" id="F0ZAD1"/>
<reference evidence="2" key="1">
    <citation type="journal article" date="2011" name="Genome Biol.">
        <title>Comparative genomics of the social amoebae Dictyostelium discoideum and Dictyostelium purpureum.</title>
        <authorList>
            <consortium name="US DOE Joint Genome Institute (JGI-PGF)"/>
            <person name="Sucgang R."/>
            <person name="Kuo A."/>
            <person name="Tian X."/>
            <person name="Salerno W."/>
            <person name="Parikh A."/>
            <person name="Feasley C.L."/>
            <person name="Dalin E."/>
            <person name="Tu H."/>
            <person name="Huang E."/>
            <person name="Barry K."/>
            <person name="Lindquist E."/>
            <person name="Shapiro H."/>
            <person name="Bruce D."/>
            <person name="Schmutz J."/>
            <person name="Salamov A."/>
            <person name="Fey P."/>
            <person name="Gaudet P."/>
            <person name="Anjard C."/>
            <person name="Babu M.M."/>
            <person name="Basu S."/>
            <person name="Bushmanova Y."/>
            <person name="van der Wel H."/>
            <person name="Katoh-Kurasawa M."/>
            <person name="Dinh C."/>
            <person name="Coutinho P.M."/>
            <person name="Saito T."/>
            <person name="Elias M."/>
            <person name="Schaap P."/>
            <person name="Kay R.R."/>
            <person name="Henrissat B."/>
            <person name="Eichinger L."/>
            <person name="Rivero F."/>
            <person name="Putnam N.H."/>
            <person name="West C.M."/>
            <person name="Loomis W.F."/>
            <person name="Chisholm R.L."/>
            <person name="Shaulsky G."/>
            <person name="Strassmann J.E."/>
            <person name="Queller D.C."/>
            <person name="Kuspa A."/>
            <person name="Grigoriev I.V."/>
        </authorList>
    </citation>
    <scope>NUCLEOTIDE SEQUENCE [LARGE SCALE GENOMIC DNA]</scope>
    <source>
        <strain evidence="2">QSDP1</strain>
    </source>
</reference>
<dbReference type="RefSeq" id="XP_003284354.1">
    <property type="nucleotide sequence ID" value="XM_003284306.1"/>
</dbReference>
<gene>
    <name evidence="1" type="ORF">DICPUDRAFT_148141</name>
</gene>
<dbReference type="GeneID" id="10510260"/>
<organism evidence="1 2">
    <name type="scientific">Dictyostelium purpureum</name>
    <name type="common">Slime mold</name>
    <dbReference type="NCBI Taxonomy" id="5786"/>
    <lineage>
        <taxon>Eukaryota</taxon>
        <taxon>Amoebozoa</taxon>
        <taxon>Evosea</taxon>
        <taxon>Eumycetozoa</taxon>
        <taxon>Dictyostelia</taxon>
        <taxon>Dictyosteliales</taxon>
        <taxon>Dictyosteliaceae</taxon>
        <taxon>Dictyostelium</taxon>
    </lineage>
</organism>
<evidence type="ECO:0000313" key="2">
    <source>
        <dbReference type="Proteomes" id="UP000001064"/>
    </source>
</evidence>
<protein>
    <submittedName>
        <fullName evidence="1">Uncharacterized protein</fullName>
    </submittedName>
</protein>
<dbReference type="PANTHER" id="PTHR32423:SF65">
    <property type="entry name" value="F-BOX DOMAIN-CONTAINING PROTEIN"/>
    <property type="match status" value="1"/>
</dbReference>
<evidence type="ECO:0000313" key="1">
    <source>
        <dbReference type="EMBL" id="EGC39102.1"/>
    </source>
</evidence>
<dbReference type="EMBL" id="GL870963">
    <property type="protein sequence ID" value="EGC39102.1"/>
    <property type="molecule type" value="Genomic_DNA"/>
</dbReference>
<dbReference type="Proteomes" id="UP000001064">
    <property type="component" value="Unassembled WGS sequence"/>
</dbReference>